<dbReference type="SMART" id="SM00829">
    <property type="entry name" value="PKS_ER"/>
    <property type="match status" value="1"/>
</dbReference>
<dbReference type="Gene3D" id="3.40.50.720">
    <property type="entry name" value="NAD(P)-binding Rossmann-like Domain"/>
    <property type="match status" value="1"/>
</dbReference>
<dbReference type="InterPro" id="IPR002328">
    <property type="entry name" value="ADH_Zn_CS"/>
</dbReference>
<dbReference type="InterPro" id="IPR029752">
    <property type="entry name" value="D-isomer_DH_CS1"/>
</dbReference>
<evidence type="ECO:0000313" key="8">
    <source>
        <dbReference type="Proteomes" id="UP000473826"/>
    </source>
</evidence>
<keyword evidence="8" id="KW-1185">Reference proteome</keyword>
<dbReference type="AlphaFoldDB" id="A0A7D8Z6M1"/>
<dbReference type="SUPFAM" id="SSF51735">
    <property type="entry name" value="NAD(P)-binding Rossmann-fold domains"/>
    <property type="match status" value="1"/>
</dbReference>
<dbReference type="GO" id="GO:0008270">
    <property type="term" value="F:zinc ion binding"/>
    <property type="evidence" value="ECO:0007669"/>
    <property type="project" value="InterPro"/>
</dbReference>
<dbReference type="Pfam" id="PF00107">
    <property type="entry name" value="ADH_zinc_N"/>
    <property type="match status" value="1"/>
</dbReference>
<dbReference type="InterPro" id="IPR013154">
    <property type="entry name" value="ADH-like_N"/>
</dbReference>
<feature type="domain" description="Enoyl reductase (ER)" evidence="6">
    <location>
        <begin position="16"/>
        <end position="349"/>
    </location>
</feature>
<dbReference type="InterPro" id="IPR036291">
    <property type="entry name" value="NAD(P)-bd_dom_sf"/>
</dbReference>
<dbReference type="FunFam" id="3.40.50.720:FF:000022">
    <property type="entry name" value="Cinnamyl alcohol dehydrogenase"/>
    <property type="match status" value="1"/>
</dbReference>
<keyword evidence="2 5" id="KW-0479">Metal-binding</keyword>
<keyword evidence="3 5" id="KW-0862">Zinc</keyword>
<gene>
    <name evidence="7" type="ORF">VHUM_00941</name>
</gene>
<evidence type="ECO:0000313" key="7">
    <source>
        <dbReference type="EMBL" id="TXT13574.1"/>
    </source>
</evidence>
<dbReference type="GO" id="GO:0016616">
    <property type="term" value="F:oxidoreductase activity, acting on the CH-OH group of donors, NAD or NADP as acceptor"/>
    <property type="evidence" value="ECO:0007669"/>
    <property type="project" value="InterPro"/>
</dbReference>
<dbReference type="Gene3D" id="3.90.180.10">
    <property type="entry name" value="Medium-chain alcohol dehydrogenases, catalytic domain"/>
    <property type="match status" value="1"/>
</dbReference>
<accession>A0A7D8Z6M1</accession>
<evidence type="ECO:0000256" key="2">
    <source>
        <dbReference type="ARBA" id="ARBA00022723"/>
    </source>
</evidence>
<dbReference type="InterPro" id="IPR020843">
    <property type="entry name" value="ER"/>
</dbReference>
<comment type="similarity">
    <text evidence="5">Belongs to the zinc-containing alcohol dehydrogenase family.</text>
</comment>
<dbReference type="OrthoDB" id="1879366at2759"/>
<evidence type="ECO:0000256" key="1">
    <source>
        <dbReference type="ARBA" id="ARBA00001947"/>
    </source>
</evidence>
<dbReference type="CDD" id="cd05283">
    <property type="entry name" value="CAD1"/>
    <property type="match status" value="1"/>
</dbReference>
<dbReference type="InterPro" id="IPR013149">
    <property type="entry name" value="ADH-like_C"/>
</dbReference>
<name>A0A7D8Z6M1_VANHU</name>
<comment type="caution">
    <text evidence="7">The sequence shown here is derived from an EMBL/GenBank/DDBJ whole genome shotgun (WGS) entry which is preliminary data.</text>
</comment>
<evidence type="ECO:0000256" key="4">
    <source>
        <dbReference type="ARBA" id="ARBA00023002"/>
    </source>
</evidence>
<comment type="cofactor">
    <cofactor evidence="1 5">
        <name>Zn(2+)</name>
        <dbReference type="ChEBI" id="CHEBI:29105"/>
    </cofactor>
</comment>
<dbReference type="EMBL" id="QKWK01000002">
    <property type="protein sequence ID" value="TXT13574.1"/>
    <property type="molecule type" value="Genomic_DNA"/>
</dbReference>
<proteinExistence type="inferred from homology"/>
<evidence type="ECO:0000256" key="5">
    <source>
        <dbReference type="RuleBase" id="RU361277"/>
    </source>
</evidence>
<evidence type="ECO:0000259" key="6">
    <source>
        <dbReference type="SMART" id="SM00829"/>
    </source>
</evidence>
<organism evidence="7 8">
    <name type="scientific">Vanrija humicola</name>
    <name type="common">Yeast</name>
    <name type="synonym">Cryptococcus humicola</name>
    <dbReference type="NCBI Taxonomy" id="5417"/>
    <lineage>
        <taxon>Eukaryota</taxon>
        <taxon>Fungi</taxon>
        <taxon>Dikarya</taxon>
        <taxon>Basidiomycota</taxon>
        <taxon>Agaricomycotina</taxon>
        <taxon>Tremellomycetes</taxon>
        <taxon>Trichosporonales</taxon>
        <taxon>Trichosporonaceae</taxon>
        <taxon>Vanrija</taxon>
    </lineage>
</organism>
<dbReference type="InterPro" id="IPR011032">
    <property type="entry name" value="GroES-like_sf"/>
</dbReference>
<dbReference type="SUPFAM" id="SSF50129">
    <property type="entry name" value="GroES-like"/>
    <property type="match status" value="1"/>
</dbReference>
<protein>
    <recommendedName>
        <fullName evidence="6">Enoyl reductase (ER) domain-containing protein</fullName>
    </recommendedName>
</protein>
<evidence type="ECO:0000256" key="3">
    <source>
        <dbReference type="ARBA" id="ARBA00022833"/>
    </source>
</evidence>
<reference evidence="7 8" key="1">
    <citation type="journal article" date="2019" name="PLoS Genet.">
        <title>Convergent evolution of linked mating-type loci in basidiomycete fungi.</title>
        <authorList>
            <person name="Sun S."/>
            <person name="Coelho M.A."/>
            <person name="Heitman J."/>
            <person name="Nowrousian M."/>
        </authorList>
    </citation>
    <scope>NUCLEOTIDE SEQUENCE [LARGE SCALE GENOMIC DNA]</scope>
    <source>
        <strain evidence="7 8">CBS 4282</strain>
    </source>
</reference>
<sequence length="410" mass="43636">MSAPKNNQATGYAITSPSDYLNFQKKTYELEPLAPNRVTVAVECCGVCGSDHHTISGGWGPWETQFVVTGHEVVGRVVEVGDAVTQFKVGQRVGVGAQVGSCGDCKWCKNDNENYCPTPVHGYNTKWADGHDHQGGYSTHIRAEELFVFPIPDEIPSVEAASMLCGGLTSFSPLVRNNVGPGSKVGVVGLGGLGHYAVLFGAALGAEVTVFSRSDAKKADALAMGAKRFVATTPGFEKDLFREFDLIVCAASSNQLPIDALLSTLDVEKKFVFVGMPDEGLSNIRSQTLAGNGAALASSHIGSKCEVIRMLDLAVEKKVKPWINVIDMKDAAEAIKAVENGSVRYRTILKQVSVVGADGVRSTTATVTTRTTAVADNNRRTSSPLPERRGGGAVVSCWRCIMYSFGRVAA</sequence>
<dbReference type="InterPro" id="IPR047109">
    <property type="entry name" value="CAD-like"/>
</dbReference>
<dbReference type="Proteomes" id="UP000473826">
    <property type="component" value="Unassembled WGS sequence"/>
</dbReference>
<dbReference type="Pfam" id="PF08240">
    <property type="entry name" value="ADH_N"/>
    <property type="match status" value="1"/>
</dbReference>
<dbReference type="PROSITE" id="PS00059">
    <property type="entry name" value="ADH_ZINC"/>
    <property type="match status" value="1"/>
</dbReference>
<dbReference type="PANTHER" id="PTHR42683">
    <property type="entry name" value="ALDEHYDE REDUCTASE"/>
    <property type="match status" value="1"/>
</dbReference>
<keyword evidence="4" id="KW-0560">Oxidoreductase</keyword>
<dbReference type="PROSITE" id="PS00065">
    <property type="entry name" value="D_2_HYDROXYACID_DH_1"/>
    <property type="match status" value="1"/>
</dbReference>